<reference evidence="1 2" key="1">
    <citation type="submission" date="2016-11" db="EMBL/GenBank/DDBJ databases">
        <authorList>
            <person name="Jaros S."/>
            <person name="Januszkiewicz K."/>
            <person name="Wedrychowicz H."/>
        </authorList>
    </citation>
    <scope>NUCLEOTIDE SEQUENCE [LARGE SCALE GENOMIC DNA]</scope>
    <source>
        <strain evidence="1 2">DSM 16010</strain>
    </source>
</reference>
<dbReference type="OrthoDB" id="2390038at2"/>
<dbReference type="EMBL" id="FRCF01000002">
    <property type="protein sequence ID" value="SHL40560.1"/>
    <property type="molecule type" value="Genomic_DNA"/>
</dbReference>
<dbReference type="AlphaFoldDB" id="A0A1M7ACZ3"/>
<sequence>MLDISLKTVDENEEEEIVKHHSFQDEGEAKDLYYKLTEDYSEQSVPFFEKGEKLIKIELVKKEPDEMDSECYLEYSRELLHSLSERI</sequence>
<protein>
    <submittedName>
        <fullName evidence="1">Uncharacterized protein</fullName>
    </submittedName>
</protein>
<proteinExistence type="predicted"/>
<evidence type="ECO:0000313" key="1">
    <source>
        <dbReference type="EMBL" id="SHL40560.1"/>
    </source>
</evidence>
<dbReference type="Proteomes" id="UP000184206">
    <property type="component" value="Unassembled WGS sequence"/>
</dbReference>
<dbReference type="RefSeq" id="WP_072707288.1">
    <property type="nucleotide sequence ID" value="NZ_FRCF01000002.1"/>
</dbReference>
<name>A0A1M7ACZ3_9BACL</name>
<accession>A0A1M7ACZ3</accession>
<evidence type="ECO:0000313" key="2">
    <source>
        <dbReference type="Proteomes" id="UP000184206"/>
    </source>
</evidence>
<keyword evidence="2" id="KW-1185">Reference proteome</keyword>
<gene>
    <name evidence="1" type="ORF">SAMN02745189_00114</name>
</gene>
<organism evidence="1 2">
    <name type="scientific">Lacicoccus alkaliphilus DSM 16010</name>
    <dbReference type="NCBI Taxonomy" id="1123231"/>
    <lineage>
        <taxon>Bacteria</taxon>
        <taxon>Bacillati</taxon>
        <taxon>Bacillota</taxon>
        <taxon>Bacilli</taxon>
        <taxon>Bacillales</taxon>
        <taxon>Salinicoccaceae</taxon>
        <taxon>Lacicoccus</taxon>
    </lineage>
</organism>